<evidence type="ECO:0000313" key="4">
    <source>
        <dbReference type="EMBL" id="QJE72646.1"/>
    </source>
</evidence>
<name>A0A858R6H9_9PROT</name>
<dbReference type="CDD" id="cd17534">
    <property type="entry name" value="REC_DC-like"/>
    <property type="match status" value="1"/>
</dbReference>
<organism evidence="4 5">
    <name type="scientific">Aerophototrophica crusticola</name>
    <dbReference type="NCBI Taxonomy" id="1709002"/>
    <lineage>
        <taxon>Bacteria</taxon>
        <taxon>Pseudomonadati</taxon>
        <taxon>Pseudomonadota</taxon>
        <taxon>Alphaproteobacteria</taxon>
        <taxon>Rhodospirillales</taxon>
        <taxon>Rhodospirillaceae</taxon>
        <taxon>Aerophototrophica</taxon>
    </lineage>
</organism>
<sequence>MTESTATAEQTSTHTARRRILIVEDDALVALGIRLTLQEMGYEVVGIAASEPEAVTLATAERPELALMDIRLRGPVDGIDTARRLRSELGTRSVYLSAYADEHTLARVAQTFPLGFVQKPYSAPQLRAALELAFRRLSQPGESGTA</sequence>
<dbReference type="InterPro" id="IPR011006">
    <property type="entry name" value="CheY-like_superfamily"/>
</dbReference>
<reference evidence="4" key="1">
    <citation type="submission" date="2020-04" db="EMBL/GenBank/DDBJ databases">
        <title>A desert anoxygenic phototrophic bacterium fixes CO2 using RubisCO under aerobic conditions.</title>
        <authorList>
            <person name="Tang K."/>
        </authorList>
    </citation>
    <scope>NUCLEOTIDE SEQUENCE [LARGE SCALE GENOMIC DNA]</scope>
    <source>
        <strain evidence="4">MIMtkB3</strain>
    </source>
</reference>
<evidence type="ECO:0000259" key="3">
    <source>
        <dbReference type="PROSITE" id="PS50110"/>
    </source>
</evidence>
<evidence type="ECO:0000313" key="5">
    <source>
        <dbReference type="Proteomes" id="UP000501891"/>
    </source>
</evidence>
<dbReference type="PANTHER" id="PTHR44591">
    <property type="entry name" value="STRESS RESPONSE REGULATOR PROTEIN 1"/>
    <property type="match status" value="1"/>
</dbReference>
<dbReference type="SUPFAM" id="SSF52172">
    <property type="entry name" value="CheY-like"/>
    <property type="match status" value="1"/>
</dbReference>
<evidence type="ECO:0000256" key="1">
    <source>
        <dbReference type="ARBA" id="ARBA00022553"/>
    </source>
</evidence>
<evidence type="ECO:0000256" key="2">
    <source>
        <dbReference type="PROSITE-ProRule" id="PRU00169"/>
    </source>
</evidence>
<dbReference type="Gene3D" id="3.40.50.2300">
    <property type="match status" value="1"/>
</dbReference>
<keyword evidence="1 2" id="KW-0597">Phosphoprotein</keyword>
<dbReference type="KEGG" id="acru:HHL28_05610"/>
<dbReference type="InterPro" id="IPR050595">
    <property type="entry name" value="Bact_response_regulator"/>
</dbReference>
<dbReference type="PANTHER" id="PTHR44591:SF3">
    <property type="entry name" value="RESPONSE REGULATORY DOMAIN-CONTAINING PROTEIN"/>
    <property type="match status" value="1"/>
</dbReference>
<dbReference type="Proteomes" id="UP000501891">
    <property type="component" value="Chromosome"/>
</dbReference>
<dbReference type="EMBL" id="CP051775">
    <property type="protein sequence ID" value="QJE72646.1"/>
    <property type="molecule type" value="Genomic_DNA"/>
</dbReference>
<dbReference type="PROSITE" id="PS50110">
    <property type="entry name" value="RESPONSE_REGULATORY"/>
    <property type="match status" value="1"/>
</dbReference>
<dbReference type="AlphaFoldDB" id="A0A858R6H9"/>
<feature type="domain" description="Response regulatory" evidence="3">
    <location>
        <begin position="19"/>
        <end position="134"/>
    </location>
</feature>
<dbReference type="InterPro" id="IPR001789">
    <property type="entry name" value="Sig_transdc_resp-reg_receiver"/>
</dbReference>
<feature type="modified residue" description="4-aspartylphosphate" evidence="2">
    <location>
        <position position="69"/>
    </location>
</feature>
<proteinExistence type="predicted"/>
<dbReference type="GO" id="GO:0000160">
    <property type="term" value="P:phosphorelay signal transduction system"/>
    <property type="evidence" value="ECO:0007669"/>
    <property type="project" value="InterPro"/>
</dbReference>
<dbReference type="SMART" id="SM00448">
    <property type="entry name" value="REC"/>
    <property type="match status" value="1"/>
</dbReference>
<dbReference type="Pfam" id="PF00072">
    <property type="entry name" value="Response_reg"/>
    <property type="match status" value="1"/>
</dbReference>
<gene>
    <name evidence="4" type="ORF">HHL28_05610</name>
</gene>
<protein>
    <submittedName>
        <fullName evidence="4">Response regulator</fullName>
    </submittedName>
</protein>
<keyword evidence="5" id="KW-1185">Reference proteome</keyword>
<accession>A0A858R6H9</accession>